<comment type="similarity">
    <text evidence="1 3 5">Belongs to the GrpE family.</text>
</comment>
<keyword evidence="3" id="KW-0963">Cytoplasm</keyword>
<dbReference type="Gene3D" id="3.90.20.20">
    <property type="match status" value="1"/>
</dbReference>
<name>A0ABP7VSW5_9BACI</name>
<gene>
    <name evidence="3 7" type="primary">grpE</name>
    <name evidence="7" type="ORF">GCM10022410_18840</name>
</gene>
<dbReference type="InterPro" id="IPR013805">
    <property type="entry name" value="GrpE_CC"/>
</dbReference>
<dbReference type="PANTHER" id="PTHR21237">
    <property type="entry name" value="GRPE PROTEIN"/>
    <property type="match status" value="1"/>
</dbReference>
<dbReference type="PANTHER" id="PTHR21237:SF23">
    <property type="entry name" value="GRPE PROTEIN HOMOLOG, MITOCHONDRIAL"/>
    <property type="match status" value="1"/>
</dbReference>
<dbReference type="EMBL" id="BAABDL010000104">
    <property type="protein sequence ID" value="GAA4073858.1"/>
    <property type="molecule type" value="Genomic_DNA"/>
</dbReference>
<comment type="subcellular location">
    <subcellularLocation>
        <location evidence="3">Cytoplasm</location>
    </subcellularLocation>
</comment>
<keyword evidence="2 3" id="KW-0143">Chaperone</keyword>
<protein>
    <recommendedName>
        <fullName evidence="3 4">Protein GrpE</fullName>
    </recommendedName>
    <alternativeName>
        <fullName evidence="3">HSP-70 cofactor</fullName>
    </alternativeName>
</protein>
<feature type="region of interest" description="Disordered" evidence="6">
    <location>
        <begin position="1"/>
        <end position="41"/>
    </location>
</feature>
<reference evidence="8" key="1">
    <citation type="journal article" date="2019" name="Int. J. Syst. Evol. Microbiol.">
        <title>The Global Catalogue of Microorganisms (GCM) 10K type strain sequencing project: providing services to taxonomists for standard genome sequencing and annotation.</title>
        <authorList>
            <consortium name="The Broad Institute Genomics Platform"/>
            <consortium name="The Broad Institute Genome Sequencing Center for Infectious Disease"/>
            <person name="Wu L."/>
            <person name="Ma J."/>
        </authorList>
    </citation>
    <scope>NUCLEOTIDE SEQUENCE [LARGE SCALE GENOMIC DNA]</scope>
    <source>
        <strain evidence="8">JCM 17250</strain>
    </source>
</reference>
<keyword evidence="8" id="KW-1185">Reference proteome</keyword>
<evidence type="ECO:0000313" key="7">
    <source>
        <dbReference type="EMBL" id="GAA4073858.1"/>
    </source>
</evidence>
<dbReference type="SUPFAM" id="SSF58014">
    <property type="entry name" value="Coiled-coil domain of nucleotide exchange factor GrpE"/>
    <property type="match status" value="1"/>
</dbReference>
<dbReference type="CDD" id="cd00446">
    <property type="entry name" value="GrpE"/>
    <property type="match status" value="1"/>
</dbReference>
<comment type="function">
    <text evidence="3 4">Participates actively in the response to hyperosmotic and heat shock by preventing the aggregation of stress-denatured proteins, in association with DnaK and GrpE. It is the nucleotide exchange factor for DnaK and may function as a thermosensor. Unfolded proteins bind initially to DnaJ; upon interaction with the DnaJ-bound protein, DnaK hydrolyzes its bound ATP, resulting in the formation of a stable complex. GrpE releases ADP from DnaK; ATP binding to DnaK triggers the release of the substrate protein, thus completing the reaction cycle. Several rounds of ATP-dependent interactions between DnaJ, DnaK and GrpE are required for fully efficient folding.</text>
</comment>
<dbReference type="Gene3D" id="2.30.22.10">
    <property type="entry name" value="Head domain of nucleotide exchange factor GrpE"/>
    <property type="match status" value="1"/>
</dbReference>
<dbReference type="PRINTS" id="PR00773">
    <property type="entry name" value="GRPEPROTEIN"/>
</dbReference>
<evidence type="ECO:0000256" key="3">
    <source>
        <dbReference type="HAMAP-Rule" id="MF_01151"/>
    </source>
</evidence>
<evidence type="ECO:0000256" key="5">
    <source>
        <dbReference type="RuleBase" id="RU004478"/>
    </source>
</evidence>
<sequence length="188" mass="21963">MTDVNKEQQIDQEENIELTDDVEEVEQELVDDQSEEADVEQKYQQLETAKNELYDKYLRLQAEYDNYRKRTQREKAADLTYKSQQLATELLPVLDNFERALQTTGEDESVKGFIDGMEMIYRHLLSVLESEGIEIIPAVGEEFDPTIHQAVVQVEDDQYESNIVVEELQKGYRLKDRVLRPAMVKVNQ</sequence>
<dbReference type="SUPFAM" id="SSF51064">
    <property type="entry name" value="Head domain of nucleotide exchange factor GrpE"/>
    <property type="match status" value="1"/>
</dbReference>
<evidence type="ECO:0000256" key="6">
    <source>
        <dbReference type="SAM" id="MobiDB-lite"/>
    </source>
</evidence>
<dbReference type="InterPro" id="IPR009012">
    <property type="entry name" value="GrpE_head"/>
</dbReference>
<dbReference type="HAMAP" id="MF_01151">
    <property type="entry name" value="GrpE"/>
    <property type="match status" value="1"/>
</dbReference>
<dbReference type="PROSITE" id="PS01071">
    <property type="entry name" value="GRPE"/>
    <property type="match status" value="1"/>
</dbReference>
<evidence type="ECO:0000256" key="1">
    <source>
        <dbReference type="ARBA" id="ARBA00009054"/>
    </source>
</evidence>
<accession>A0ABP7VSW5</accession>
<evidence type="ECO:0000256" key="4">
    <source>
        <dbReference type="RuleBase" id="RU000639"/>
    </source>
</evidence>
<evidence type="ECO:0000256" key="2">
    <source>
        <dbReference type="ARBA" id="ARBA00023186"/>
    </source>
</evidence>
<dbReference type="NCBIfam" id="NF010738">
    <property type="entry name" value="PRK14140.1"/>
    <property type="match status" value="1"/>
</dbReference>
<comment type="subunit">
    <text evidence="3">Homodimer.</text>
</comment>
<organism evidence="7 8">
    <name type="scientific">Amphibacillus indicireducens</name>
    <dbReference type="NCBI Taxonomy" id="1076330"/>
    <lineage>
        <taxon>Bacteria</taxon>
        <taxon>Bacillati</taxon>
        <taxon>Bacillota</taxon>
        <taxon>Bacilli</taxon>
        <taxon>Bacillales</taxon>
        <taxon>Bacillaceae</taxon>
        <taxon>Amphibacillus</taxon>
    </lineage>
</organism>
<dbReference type="Proteomes" id="UP001501734">
    <property type="component" value="Unassembled WGS sequence"/>
</dbReference>
<keyword evidence="3 4" id="KW-0346">Stress response</keyword>
<dbReference type="InterPro" id="IPR000740">
    <property type="entry name" value="GrpE"/>
</dbReference>
<comment type="caution">
    <text evidence="7">The sequence shown here is derived from an EMBL/GenBank/DDBJ whole genome shotgun (WGS) entry which is preliminary data.</text>
</comment>
<evidence type="ECO:0000313" key="8">
    <source>
        <dbReference type="Proteomes" id="UP001501734"/>
    </source>
</evidence>
<dbReference type="Pfam" id="PF01025">
    <property type="entry name" value="GrpE"/>
    <property type="match status" value="1"/>
</dbReference>
<feature type="compositionally biased region" description="Acidic residues" evidence="6">
    <location>
        <begin position="10"/>
        <end position="38"/>
    </location>
</feature>
<proteinExistence type="inferred from homology"/>